<keyword evidence="10" id="KW-1185">Reference proteome</keyword>
<dbReference type="AlphaFoldDB" id="A0A345XI57"/>
<evidence type="ECO:0000256" key="8">
    <source>
        <dbReference type="ARBA" id="ARBA00032386"/>
    </source>
</evidence>
<dbReference type="Proteomes" id="UP000254425">
    <property type="component" value="Chromosome"/>
</dbReference>
<keyword evidence="6" id="KW-0418">Kinase</keyword>
<proteinExistence type="inferred from homology"/>
<protein>
    <recommendedName>
        <fullName evidence="3">Glucokinase</fullName>
        <ecNumber evidence="2">2.7.1.2</ecNumber>
    </recommendedName>
    <alternativeName>
        <fullName evidence="8">Glucose kinase</fullName>
    </alternativeName>
</protein>
<comment type="similarity">
    <text evidence="1">Belongs to the ROK (NagC/XylR) family.</text>
</comment>
<dbReference type="RefSeq" id="WP_208874730.1">
    <property type="nucleotide sequence ID" value="NZ_CP031320.1"/>
</dbReference>
<gene>
    <name evidence="9" type="ORF">DVA86_00345</name>
</gene>
<dbReference type="InterPro" id="IPR049874">
    <property type="entry name" value="ROK_cs"/>
</dbReference>
<organism evidence="9 10">
    <name type="scientific">Streptomyces armeniacus</name>
    <dbReference type="NCBI Taxonomy" id="83291"/>
    <lineage>
        <taxon>Bacteria</taxon>
        <taxon>Bacillati</taxon>
        <taxon>Actinomycetota</taxon>
        <taxon>Actinomycetes</taxon>
        <taxon>Kitasatosporales</taxon>
        <taxon>Streptomycetaceae</taxon>
        <taxon>Streptomyces</taxon>
    </lineage>
</organism>
<evidence type="ECO:0000256" key="7">
    <source>
        <dbReference type="ARBA" id="ARBA00022840"/>
    </source>
</evidence>
<evidence type="ECO:0000256" key="6">
    <source>
        <dbReference type="ARBA" id="ARBA00022777"/>
    </source>
</evidence>
<dbReference type="InterPro" id="IPR043129">
    <property type="entry name" value="ATPase_NBD"/>
</dbReference>
<dbReference type="Gene3D" id="3.30.420.40">
    <property type="match status" value="2"/>
</dbReference>
<dbReference type="GO" id="GO:0006096">
    <property type="term" value="P:glycolytic process"/>
    <property type="evidence" value="ECO:0007669"/>
    <property type="project" value="InterPro"/>
</dbReference>
<dbReference type="InterPro" id="IPR000600">
    <property type="entry name" value="ROK"/>
</dbReference>
<dbReference type="GO" id="GO:0005737">
    <property type="term" value="C:cytoplasm"/>
    <property type="evidence" value="ECO:0007669"/>
    <property type="project" value="InterPro"/>
</dbReference>
<evidence type="ECO:0000256" key="1">
    <source>
        <dbReference type="ARBA" id="ARBA00006479"/>
    </source>
</evidence>
<keyword evidence="4" id="KW-0808">Transferase</keyword>
<keyword evidence="7" id="KW-0067">ATP-binding</keyword>
<evidence type="ECO:0000313" key="9">
    <source>
        <dbReference type="EMBL" id="AXK31323.1"/>
    </source>
</evidence>
<dbReference type="PANTHER" id="PTHR18964:SF173">
    <property type="entry name" value="GLUCOKINASE"/>
    <property type="match status" value="1"/>
</dbReference>
<evidence type="ECO:0000256" key="2">
    <source>
        <dbReference type="ARBA" id="ARBA00012323"/>
    </source>
</evidence>
<dbReference type="KEGG" id="sarm:DVA86_00345"/>
<dbReference type="NCBIfam" id="TIGR00744">
    <property type="entry name" value="ROK_glcA_fam"/>
    <property type="match status" value="1"/>
</dbReference>
<dbReference type="GO" id="GO:0004340">
    <property type="term" value="F:glucokinase activity"/>
    <property type="evidence" value="ECO:0007669"/>
    <property type="project" value="UniProtKB-EC"/>
</dbReference>
<reference evidence="9 10" key="1">
    <citation type="submission" date="2018-07" db="EMBL/GenBank/DDBJ databases">
        <title>Draft genome of the type strain Streptomyces armeniacus ATCC 15676.</title>
        <authorList>
            <person name="Labana P."/>
            <person name="Gosse J.T."/>
            <person name="Boddy C.N."/>
        </authorList>
    </citation>
    <scope>NUCLEOTIDE SEQUENCE [LARGE SCALE GENOMIC DNA]</scope>
    <source>
        <strain evidence="9 10">ATCC 15676</strain>
    </source>
</reference>
<dbReference type="SUPFAM" id="SSF53067">
    <property type="entry name" value="Actin-like ATPase domain"/>
    <property type="match status" value="1"/>
</dbReference>
<evidence type="ECO:0000313" key="10">
    <source>
        <dbReference type="Proteomes" id="UP000254425"/>
    </source>
</evidence>
<dbReference type="CDD" id="cd24061">
    <property type="entry name" value="ASKHA_NBD_ROK_SgGLK-like"/>
    <property type="match status" value="1"/>
</dbReference>
<evidence type="ECO:0000256" key="5">
    <source>
        <dbReference type="ARBA" id="ARBA00022741"/>
    </source>
</evidence>
<dbReference type="InterPro" id="IPR004654">
    <property type="entry name" value="ROK_glcA"/>
</dbReference>
<dbReference type="GO" id="GO:0005524">
    <property type="term" value="F:ATP binding"/>
    <property type="evidence" value="ECO:0007669"/>
    <property type="project" value="UniProtKB-KW"/>
</dbReference>
<dbReference type="EC" id="2.7.1.2" evidence="2"/>
<dbReference type="Pfam" id="PF00480">
    <property type="entry name" value="ROK"/>
    <property type="match status" value="1"/>
</dbReference>
<evidence type="ECO:0000256" key="4">
    <source>
        <dbReference type="ARBA" id="ARBA00022679"/>
    </source>
</evidence>
<dbReference type="EMBL" id="CP031320">
    <property type="protein sequence ID" value="AXK31323.1"/>
    <property type="molecule type" value="Genomic_DNA"/>
</dbReference>
<dbReference type="PANTHER" id="PTHR18964">
    <property type="entry name" value="ROK (REPRESSOR, ORF, KINASE) FAMILY"/>
    <property type="match status" value="1"/>
</dbReference>
<evidence type="ECO:0000256" key="3">
    <source>
        <dbReference type="ARBA" id="ARBA00014701"/>
    </source>
</evidence>
<sequence length="381" mass="41195">MSTYRDRAYRRNAPSASVLRTVSTRERRSHLSAPRVPTVGIDIGGTKVMAGVVDADGHILERVRAETPDKSKSPKVVEDTIAELVLDLSDRHDVHAVGIGAAGWVDADRSRVLFAPHLAWRDEPLKDALTARLAVPVMVDNDANTAAWGEWRFGAGRGEDHLVMITLGTGIGGAILEDGRVKRGKYGVAGEFGHMQVVPGGHRCPCGNRGCWEQYSSGNALVREARELAVAESPVAYGIIARTGGQPGDITGPMITELARQGDAMCVELLQDIGQWLGIGIANLAAALDPSCFVIGGGVSAADELLIDPARDAFRRHLTGRGYRPEARIAKAQLGPEAGMVGAADLARLVARRFRRANRRRLERYERYERAADNFRRAVGQ</sequence>
<dbReference type="PROSITE" id="PS01125">
    <property type="entry name" value="ROK"/>
    <property type="match status" value="1"/>
</dbReference>
<name>A0A345XI57_9ACTN</name>
<accession>A0A345XI57</accession>
<keyword evidence="5" id="KW-0547">Nucleotide-binding</keyword>